<accession>A0A445MH03</accession>
<reference evidence="2" key="1">
    <citation type="journal article" date="2018" name="Data Brief">
        <title>Genome sequence data from 17 accessions of Ensete ventricosum, a staple food crop for millions in Ethiopia.</title>
        <authorList>
            <person name="Yemataw Z."/>
            <person name="Muzemil S."/>
            <person name="Ambachew D."/>
            <person name="Tripathi L."/>
            <person name="Tesfaye K."/>
            <person name="Chala A."/>
            <person name="Farbos A."/>
            <person name="O'Neill P."/>
            <person name="Moore K."/>
            <person name="Grant M."/>
            <person name="Studholme D.J."/>
        </authorList>
    </citation>
    <scope>NUCLEOTIDE SEQUENCE [LARGE SCALE GENOMIC DNA]</scope>
    <source>
        <tissue evidence="2">Leaf</tissue>
    </source>
</reference>
<name>A0A445MH03_ENSVE</name>
<keyword evidence="1" id="KW-0732">Signal</keyword>
<evidence type="ECO:0008006" key="3">
    <source>
        <dbReference type="Google" id="ProtNLM"/>
    </source>
</evidence>
<sequence>MAPPELNLLHNALMLAFVASLLPDLPLDMAADGTPIGSSSTSTIGEESNDERQIELKFSIQGKRCKSYPMCCRTFWGRVEARPGSSRVRKFAHVALMARGRGVEWRSVRIPPPQMLTSLPT</sequence>
<organism evidence="2">
    <name type="scientific">Ensete ventricosum</name>
    <name type="common">Abyssinian banana</name>
    <name type="synonym">Musa ensete</name>
    <dbReference type="NCBI Taxonomy" id="4639"/>
    <lineage>
        <taxon>Eukaryota</taxon>
        <taxon>Viridiplantae</taxon>
        <taxon>Streptophyta</taxon>
        <taxon>Embryophyta</taxon>
        <taxon>Tracheophyta</taxon>
        <taxon>Spermatophyta</taxon>
        <taxon>Magnoliopsida</taxon>
        <taxon>Liliopsida</taxon>
        <taxon>Zingiberales</taxon>
        <taxon>Musaceae</taxon>
        <taxon>Ensete</taxon>
    </lineage>
</organism>
<feature type="signal peptide" evidence="1">
    <location>
        <begin position="1"/>
        <end position="20"/>
    </location>
</feature>
<dbReference type="Proteomes" id="UP000290560">
    <property type="component" value="Unassembled WGS sequence"/>
</dbReference>
<protein>
    <recommendedName>
        <fullName evidence="3">Secreted protein</fullName>
    </recommendedName>
</protein>
<dbReference type="AlphaFoldDB" id="A0A445MH03"/>
<proteinExistence type="predicted"/>
<gene>
    <name evidence="2" type="ORF">BHM03_00025231</name>
</gene>
<evidence type="ECO:0000256" key="1">
    <source>
        <dbReference type="SAM" id="SignalP"/>
    </source>
</evidence>
<dbReference type="EMBL" id="KV875940">
    <property type="protein sequence ID" value="RZR73519.1"/>
    <property type="molecule type" value="Genomic_DNA"/>
</dbReference>
<feature type="chain" id="PRO_5019557862" description="Secreted protein" evidence="1">
    <location>
        <begin position="21"/>
        <end position="121"/>
    </location>
</feature>
<evidence type="ECO:0000313" key="2">
    <source>
        <dbReference type="EMBL" id="RZR73519.1"/>
    </source>
</evidence>